<sequence>MTRPIVVGIARRTLSDPFPQTEEVPGAALVEFRALGPIEAVVAGRLVDLGAPKQRALLALLVSRVGQPVPVEVMLDALWAGHPPPSAMASLQAYVANLRRALEPDRAPRTPATVLRTCPRGYLLDSRVTDVDVHRFGEHATSGWRAWDRGDPQQALSEFEAGLALWRGQAYAEVASATCVVPEVARMEELQLSVVEARCAALLAVGAHEVAVAELEAFIQAHPLREYGCELLSLALYRAGRQADALGVLRTIQKRLAEELGIDPRPALQHLEREILNQAPALDWHPTPAAPASPAPGRPTTPPQVCPTVPPPPPAAAEGRVFVGREVALRQLVEALTAAADGRGRVVTVSGEPGVGKTSLLRRFAKLAGVPVLWGTCPEHVTAPPLWLWEQVLRTMGTCFPHQAIPQPVAELLSGDTQHLVNGVEVAGATLRRFEAIVHYLTDASHTAPLVVLLDHLHRADPSSLRLLAHLAESVPASRLLLAVSYRSGEAEALAETLAALARSGVTRIDLEGLDTQDTQTLASALLHQEVSERTAEGLWARTEGNPFFLRELIKVLSGEQRLDQPRTAPVPVPVREVVLRHVARLPQTAAEVLAVAAIAGRHFDITVVAEAAAIEIEAALEVLDIAVAAGLVVEDQQPLGWFHFTHALAAEALYETTGRLRRARLHRRIGAAAARAWAENTERADEIARHWLLAAELDPTAAVHAATHAATAARLADARLAFGDAATLWRQALIAADLAEKEDLDRYPLLIGLGTSLYRAGNRHDGLPVFIQALEETLAAPDACGDLDTSRLVTAAVAAISEPNLYPGEQGDVDLRLVDVLERALTQVTDPGQHALMLSCLAVARDYDGDLVRRAALSDEALALARLTTDNVALAQILHLRAAAGVTTMSVVDGVAA</sequence>
<dbReference type="PANTHER" id="PTHR35807">
    <property type="entry name" value="TRANSCRIPTIONAL REGULATOR REDD-RELATED"/>
    <property type="match status" value="1"/>
</dbReference>
<accession>A0A1C6SRX9</accession>
<evidence type="ECO:0000256" key="1">
    <source>
        <dbReference type="ARBA" id="ARBA00005820"/>
    </source>
</evidence>
<dbReference type="CDD" id="cd15831">
    <property type="entry name" value="BTAD"/>
    <property type="match status" value="1"/>
</dbReference>
<evidence type="ECO:0000256" key="3">
    <source>
        <dbReference type="ARBA" id="ARBA00023125"/>
    </source>
</evidence>
<dbReference type="Proteomes" id="UP000198959">
    <property type="component" value="Unassembled WGS sequence"/>
</dbReference>
<feature type="DNA-binding region" description="OmpR/PhoB-type" evidence="5">
    <location>
        <begin position="19"/>
        <end position="126"/>
    </location>
</feature>
<keyword evidence="4" id="KW-0804">Transcription</keyword>
<dbReference type="SUPFAM" id="SSF46894">
    <property type="entry name" value="C-terminal effector domain of the bipartite response regulators"/>
    <property type="match status" value="1"/>
</dbReference>
<evidence type="ECO:0000256" key="6">
    <source>
        <dbReference type="SAM" id="MobiDB-lite"/>
    </source>
</evidence>
<dbReference type="SUPFAM" id="SSF48452">
    <property type="entry name" value="TPR-like"/>
    <property type="match status" value="1"/>
</dbReference>
<dbReference type="Gene3D" id="3.40.50.300">
    <property type="entry name" value="P-loop containing nucleotide triphosphate hydrolases"/>
    <property type="match status" value="1"/>
</dbReference>
<comment type="similarity">
    <text evidence="1">Belongs to the AfsR/DnrI/RedD regulatory family.</text>
</comment>
<keyword evidence="2" id="KW-0805">Transcription regulation</keyword>
<proteinExistence type="inferred from homology"/>
<feature type="domain" description="OmpR/PhoB-type" evidence="7">
    <location>
        <begin position="19"/>
        <end position="126"/>
    </location>
</feature>
<dbReference type="InterPro" id="IPR027417">
    <property type="entry name" value="P-loop_NTPase"/>
</dbReference>
<dbReference type="SMART" id="SM01043">
    <property type="entry name" value="BTAD"/>
    <property type="match status" value="1"/>
</dbReference>
<evidence type="ECO:0000256" key="4">
    <source>
        <dbReference type="ARBA" id="ARBA00023163"/>
    </source>
</evidence>
<feature type="region of interest" description="Disordered" evidence="6">
    <location>
        <begin position="283"/>
        <end position="306"/>
    </location>
</feature>
<name>A0A1C6SRX9_9ACTN</name>
<feature type="compositionally biased region" description="Pro residues" evidence="6">
    <location>
        <begin position="288"/>
        <end position="306"/>
    </location>
</feature>
<dbReference type="GO" id="GO:0003677">
    <property type="term" value="F:DNA binding"/>
    <property type="evidence" value="ECO:0007669"/>
    <property type="project" value="UniProtKB-UniRule"/>
</dbReference>
<dbReference type="InterPro" id="IPR001867">
    <property type="entry name" value="OmpR/PhoB-type_DNA-bd"/>
</dbReference>
<organism evidence="8 9">
    <name type="scientific">Micromonospora pallida</name>
    <dbReference type="NCBI Taxonomy" id="145854"/>
    <lineage>
        <taxon>Bacteria</taxon>
        <taxon>Bacillati</taxon>
        <taxon>Actinomycetota</taxon>
        <taxon>Actinomycetes</taxon>
        <taxon>Micromonosporales</taxon>
        <taxon>Micromonosporaceae</taxon>
        <taxon>Micromonospora</taxon>
    </lineage>
</organism>
<dbReference type="EMBL" id="FMHW01000002">
    <property type="protein sequence ID" value="SCL32326.1"/>
    <property type="molecule type" value="Genomic_DNA"/>
</dbReference>
<dbReference type="SUPFAM" id="SSF52540">
    <property type="entry name" value="P-loop containing nucleoside triphosphate hydrolases"/>
    <property type="match status" value="1"/>
</dbReference>
<dbReference type="InterPro" id="IPR003593">
    <property type="entry name" value="AAA+_ATPase"/>
</dbReference>
<dbReference type="InterPro" id="IPR016032">
    <property type="entry name" value="Sig_transdc_resp-reg_C-effctor"/>
</dbReference>
<dbReference type="GO" id="GO:0000160">
    <property type="term" value="P:phosphorelay signal transduction system"/>
    <property type="evidence" value="ECO:0007669"/>
    <property type="project" value="InterPro"/>
</dbReference>
<dbReference type="AlphaFoldDB" id="A0A1C6SRX9"/>
<dbReference type="InterPro" id="IPR011990">
    <property type="entry name" value="TPR-like_helical_dom_sf"/>
</dbReference>
<evidence type="ECO:0000259" key="7">
    <source>
        <dbReference type="PROSITE" id="PS51755"/>
    </source>
</evidence>
<evidence type="ECO:0000256" key="5">
    <source>
        <dbReference type="PROSITE-ProRule" id="PRU01091"/>
    </source>
</evidence>
<keyword evidence="9" id="KW-1185">Reference proteome</keyword>
<dbReference type="PROSITE" id="PS51755">
    <property type="entry name" value="OMPR_PHOB"/>
    <property type="match status" value="1"/>
</dbReference>
<dbReference type="InterPro" id="IPR041664">
    <property type="entry name" value="AAA_16"/>
</dbReference>
<evidence type="ECO:0000256" key="2">
    <source>
        <dbReference type="ARBA" id="ARBA00023015"/>
    </source>
</evidence>
<evidence type="ECO:0000313" key="9">
    <source>
        <dbReference type="Proteomes" id="UP000198959"/>
    </source>
</evidence>
<dbReference type="InterPro" id="IPR036388">
    <property type="entry name" value="WH-like_DNA-bd_sf"/>
</dbReference>
<dbReference type="Pfam" id="PF13191">
    <property type="entry name" value="AAA_16"/>
    <property type="match status" value="1"/>
</dbReference>
<keyword evidence="3 5" id="KW-0238">DNA-binding</keyword>
<dbReference type="Gene3D" id="1.25.40.10">
    <property type="entry name" value="Tetratricopeptide repeat domain"/>
    <property type="match status" value="1"/>
</dbReference>
<reference evidence="9" key="1">
    <citation type="submission" date="2016-06" db="EMBL/GenBank/DDBJ databases">
        <authorList>
            <person name="Varghese N."/>
            <person name="Submissions Spin"/>
        </authorList>
    </citation>
    <scope>NUCLEOTIDE SEQUENCE [LARGE SCALE GENOMIC DNA]</scope>
    <source>
        <strain evidence="9">DSM 43817</strain>
    </source>
</reference>
<dbReference type="STRING" id="145854.GA0074692_3286"/>
<protein>
    <submittedName>
        <fullName evidence="8">Transcriptional regulatory protein, C terminal</fullName>
    </submittedName>
</protein>
<dbReference type="InterPro" id="IPR005158">
    <property type="entry name" value="BTAD"/>
</dbReference>
<dbReference type="Gene3D" id="1.10.10.10">
    <property type="entry name" value="Winged helix-like DNA-binding domain superfamily/Winged helix DNA-binding domain"/>
    <property type="match status" value="1"/>
</dbReference>
<dbReference type="InterPro" id="IPR051677">
    <property type="entry name" value="AfsR-DnrI-RedD_regulator"/>
</dbReference>
<dbReference type="Pfam" id="PF00486">
    <property type="entry name" value="Trans_reg_C"/>
    <property type="match status" value="1"/>
</dbReference>
<dbReference type="GO" id="GO:0006355">
    <property type="term" value="P:regulation of DNA-templated transcription"/>
    <property type="evidence" value="ECO:0007669"/>
    <property type="project" value="InterPro"/>
</dbReference>
<dbReference type="SMART" id="SM00382">
    <property type="entry name" value="AAA"/>
    <property type="match status" value="1"/>
</dbReference>
<dbReference type="SMART" id="SM00862">
    <property type="entry name" value="Trans_reg_C"/>
    <property type="match status" value="1"/>
</dbReference>
<dbReference type="Pfam" id="PF03704">
    <property type="entry name" value="BTAD"/>
    <property type="match status" value="1"/>
</dbReference>
<gene>
    <name evidence="8" type="ORF">GA0074692_3286</name>
</gene>
<evidence type="ECO:0000313" key="8">
    <source>
        <dbReference type="EMBL" id="SCL32326.1"/>
    </source>
</evidence>
<dbReference type="PANTHER" id="PTHR35807:SF1">
    <property type="entry name" value="TRANSCRIPTIONAL REGULATOR REDD"/>
    <property type="match status" value="1"/>
</dbReference>